<evidence type="ECO:0000313" key="2">
    <source>
        <dbReference type="Proteomes" id="UP001345691"/>
    </source>
</evidence>
<accession>A0ABR0J2X0</accession>
<dbReference type="Proteomes" id="UP001345691">
    <property type="component" value="Unassembled WGS sequence"/>
</dbReference>
<dbReference type="EMBL" id="JAVRRF010000020">
    <property type="protein sequence ID" value="KAK5055444.1"/>
    <property type="molecule type" value="Genomic_DNA"/>
</dbReference>
<reference evidence="1 2" key="1">
    <citation type="submission" date="2023-08" db="EMBL/GenBank/DDBJ databases">
        <title>Black Yeasts Isolated from many extreme environments.</title>
        <authorList>
            <person name="Coleine C."/>
            <person name="Stajich J.E."/>
            <person name="Selbmann L."/>
        </authorList>
    </citation>
    <scope>NUCLEOTIDE SEQUENCE [LARGE SCALE GENOMIC DNA]</scope>
    <source>
        <strain evidence="1 2">CCFEE 6328</strain>
    </source>
</reference>
<sequence length="522" mass="59625">MLNLLLLPAVVTFVFLLHFPFEYFRDRKGLRRFPNATPISGLTNLWLVYHAWKGDRYEVLRRKHGVGRDTQALLRIAPNQLSFVGAQAIRDIYGHGTVMEKGWHYDLMAGPYRHLADVVDRDDHRRKRKVLSAAFTQASVEAHVDKLDAKMAEFMAQMDARCVKKAWLRESKEASAQASVVDYRRWAVLFTQDFIAALGFSADLGFLKSGDDLTVAETASGECYKVHYRDAIEGSMYRDKVLIAFPEWYKFLLRWATTMLPRYRMYQQKASSFEDICRHVVNERLRREAAQSDKLHDFCHSILYSRSGGANNYPHGEILAEAHVILNAGSDSTGIAMTNTIYSLLLNPKSLKTLREELDAVLDPDEVVAPYHKIKDLPYLRAVLDESMRVNAPSQFSMPRKTPPLGASIAGHYVHGDVGVSVPTHSIHMDPEIWGDPDDFRPERWLDEPSNKHLASFFLVFTTGPRGCIGKNVTYFEQTVMLASFVHRYDFCLAELGFVPTRHETTVTLIDRLPLRLSRRTR</sequence>
<dbReference type="InterPro" id="IPR001128">
    <property type="entry name" value="Cyt_P450"/>
</dbReference>
<organism evidence="1 2">
    <name type="scientific">Exophiala sideris</name>
    <dbReference type="NCBI Taxonomy" id="1016849"/>
    <lineage>
        <taxon>Eukaryota</taxon>
        <taxon>Fungi</taxon>
        <taxon>Dikarya</taxon>
        <taxon>Ascomycota</taxon>
        <taxon>Pezizomycotina</taxon>
        <taxon>Eurotiomycetes</taxon>
        <taxon>Chaetothyriomycetidae</taxon>
        <taxon>Chaetothyriales</taxon>
        <taxon>Herpotrichiellaceae</taxon>
        <taxon>Exophiala</taxon>
    </lineage>
</organism>
<name>A0ABR0J2X0_9EURO</name>
<comment type="caution">
    <text evidence="1">The sequence shown here is derived from an EMBL/GenBank/DDBJ whole genome shotgun (WGS) entry which is preliminary data.</text>
</comment>
<proteinExistence type="predicted"/>
<dbReference type="Pfam" id="PF00067">
    <property type="entry name" value="p450"/>
    <property type="match status" value="1"/>
</dbReference>
<gene>
    <name evidence="1" type="ORF">LTR69_008277</name>
</gene>
<dbReference type="InterPro" id="IPR050121">
    <property type="entry name" value="Cytochrome_P450_monoxygenase"/>
</dbReference>
<dbReference type="InterPro" id="IPR002401">
    <property type="entry name" value="Cyt_P450_E_grp-I"/>
</dbReference>
<evidence type="ECO:0008006" key="3">
    <source>
        <dbReference type="Google" id="ProtNLM"/>
    </source>
</evidence>
<dbReference type="Gene3D" id="1.10.630.10">
    <property type="entry name" value="Cytochrome P450"/>
    <property type="match status" value="1"/>
</dbReference>
<dbReference type="SUPFAM" id="SSF48264">
    <property type="entry name" value="Cytochrome P450"/>
    <property type="match status" value="1"/>
</dbReference>
<keyword evidence="2" id="KW-1185">Reference proteome</keyword>
<dbReference type="PANTHER" id="PTHR24305">
    <property type="entry name" value="CYTOCHROME P450"/>
    <property type="match status" value="1"/>
</dbReference>
<evidence type="ECO:0000313" key="1">
    <source>
        <dbReference type="EMBL" id="KAK5055444.1"/>
    </source>
</evidence>
<dbReference type="InterPro" id="IPR036396">
    <property type="entry name" value="Cyt_P450_sf"/>
</dbReference>
<dbReference type="PRINTS" id="PR00463">
    <property type="entry name" value="EP450I"/>
</dbReference>
<protein>
    <recommendedName>
        <fullName evidence="3">Cytochrome P450 monooxygenase</fullName>
    </recommendedName>
</protein>
<dbReference type="PANTHER" id="PTHR24305:SF172">
    <property type="entry name" value="P450, PUTATIVE (EUROFUNG)-RELATED"/>
    <property type="match status" value="1"/>
</dbReference>